<dbReference type="RefSeq" id="WP_174626016.1">
    <property type="nucleotide sequence ID" value="NZ_CADCXN010000064.1"/>
</dbReference>
<reference evidence="9 10" key="1">
    <citation type="submission" date="2020-02" db="EMBL/GenBank/DDBJ databases">
        <authorList>
            <person name="Hogendoorn C."/>
        </authorList>
    </citation>
    <scope>NUCLEOTIDE SEQUENCE [LARGE SCALE GENOMIC DNA]</scope>
    <source>
        <strain evidence="9">METHB21</strain>
    </source>
</reference>
<keyword evidence="10" id="KW-1185">Reference proteome</keyword>
<dbReference type="InterPro" id="IPR009056">
    <property type="entry name" value="Cyt_c-like_dom"/>
</dbReference>
<dbReference type="Pfam" id="PF13442">
    <property type="entry name" value="Cytochrome_CBB3"/>
    <property type="match status" value="1"/>
</dbReference>
<dbReference type="InterPro" id="IPR050597">
    <property type="entry name" value="Cytochrome_c_Oxidase_Subunit"/>
</dbReference>
<evidence type="ECO:0000256" key="2">
    <source>
        <dbReference type="ARBA" id="ARBA00022617"/>
    </source>
</evidence>
<comment type="caution">
    <text evidence="9">The sequence shown here is derived from an EMBL/GenBank/DDBJ whole genome shotgun (WGS) entry which is preliminary data.</text>
</comment>
<dbReference type="SUPFAM" id="SSF46626">
    <property type="entry name" value="Cytochrome c"/>
    <property type="match status" value="1"/>
</dbReference>
<evidence type="ECO:0000256" key="5">
    <source>
        <dbReference type="ARBA" id="ARBA00023004"/>
    </source>
</evidence>
<dbReference type="GO" id="GO:0020037">
    <property type="term" value="F:heme binding"/>
    <property type="evidence" value="ECO:0007669"/>
    <property type="project" value="InterPro"/>
</dbReference>
<feature type="domain" description="Cytochrome c" evidence="8">
    <location>
        <begin position="23"/>
        <end position="102"/>
    </location>
</feature>
<dbReference type="EMBL" id="CADCXN010000064">
    <property type="protein sequence ID" value="CAA9891131.1"/>
    <property type="molecule type" value="Genomic_DNA"/>
</dbReference>
<keyword evidence="4" id="KW-0249">Electron transport</keyword>
<name>A0A8S0YA55_9GAMM</name>
<evidence type="ECO:0000259" key="8">
    <source>
        <dbReference type="PROSITE" id="PS51007"/>
    </source>
</evidence>
<evidence type="ECO:0000256" key="4">
    <source>
        <dbReference type="ARBA" id="ARBA00022982"/>
    </source>
</evidence>
<evidence type="ECO:0000256" key="3">
    <source>
        <dbReference type="ARBA" id="ARBA00022723"/>
    </source>
</evidence>
<dbReference type="GO" id="GO:0009055">
    <property type="term" value="F:electron transfer activity"/>
    <property type="evidence" value="ECO:0007669"/>
    <property type="project" value="InterPro"/>
</dbReference>
<evidence type="ECO:0000256" key="1">
    <source>
        <dbReference type="ARBA" id="ARBA00022448"/>
    </source>
</evidence>
<sequence length="103" mass="10973">MRRIALSVLMLCLAAIAVGVNAASIYAGQSRAAAVCAQCHGVRTPSADAPFPLLAGRDAAYLQSALKQYRDKTRKSEIMNAIAGSLSDEDIANVTLYYSRLKP</sequence>
<dbReference type="GO" id="GO:0046872">
    <property type="term" value="F:metal ion binding"/>
    <property type="evidence" value="ECO:0007669"/>
    <property type="project" value="UniProtKB-KW"/>
</dbReference>
<keyword evidence="5 6" id="KW-0408">Iron</keyword>
<feature type="signal peptide" evidence="7">
    <location>
        <begin position="1"/>
        <end position="22"/>
    </location>
</feature>
<proteinExistence type="predicted"/>
<accession>A0A8S0YA55</accession>
<keyword evidence="7" id="KW-0732">Signal</keyword>
<dbReference type="PANTHER" id="PTHR33751">
    <property type="entry name" value="CBB3-TYPE CYTOCHROME C OXIDASE SUBUNIT FIXP"/>
    <property type="match status" value="1"/>
</dbReference>
<dbReference type="PROSITE" id="PS51007">
    <property type="entry name" value="CYTC"/>
    <property type="match status" value="1"/>
</dbReference>
<keyword evidence="3 6" id="KW-0479">Metal-binding</keyword>
<keyword evidence="1" id="KW-0813">Transport</keyword>
<feature type="chain" id="PRO_5035754448" evidence="7">
    <location>
        <begin position="23"/>
        <end position="103"/>
    </location>
</feature>
<dbReference type="AlphaFoldDB" id="A0A8S0YA55"/>
<organism evidence="9 10">
    <name type="scientific">Candidatus Methylobacter favarea</name>
    <dbReference type="NCBI Taxonomy" id="2707345"/>
    <lineage>
        <taxon>Bacteria</taxon>
        <taxon>Pseudomonadati</taxon>
        <taxon>Pseudomonadota</taxon>
        <taxon>Gammaproteobacteria</taxon>
        <taxon>Methylococcales</taxon>
        <taxon>Methylococcaceae</taxon>
        <taxon>Methylobacter</taxon>
    </lineage>
</organism>
<dbReference type="InterPro" id="IPR036909">
    <property type="entry name" value="Cyt_c-like_dom_sf"/>
</dbReference>
<dbReference type="Proteomes" id="UP000494216">
    <property type="component" value="Unassembled WGS sequence"/>
</dbReference>
<evidence type="ECO:0000256" key="6">
    <source>
        <dbReference type="PROSITE-ProRule" id="PRU00433"/>
    </source>
</evidence>
<dbReference type="Gene3D" id="1.10.760.10">
    <property type="entry name" value="Cytochrome c-like domain"/>
    <property type="match status" value="1"/>
</dbReference>
<protein>
    <submittedName>
        <fullName evidence="9">Cytochrome c553</fullName>
    </submittedName>
</protein>
<evidence type="ECO:0000313" key="9">
    <source>
        <dbReference type="EMBL" id="CAA9891131.1"/>
    </source>
</evidence>
<evidence type="ECO:0000256" key="7">
    <source>
        <dbReference type="SAM" id="SignalP"/>
    </source>
</evidence>
<gene>
    <name evidence="9" type="ORF">METHB2_350010</name>
</gene>
<dbReference type="PANTHER" id="PTHR33751:SF9">
    <property type="entry name" value="CYTOCHROME C4"/>
    <property type="match status" value="1"/>
</dbReference>
<keyword evidence="2 6" id="KW-0349">Heme</keyword>
<evidence type="ECO:0000313" key="10">
    <source>
        <dbReference type="Proteomes" id="UP000494216"/>
    </source>
</evidence>